<evidence type="ECO:0000256" key="2">
    <source>
        <dbReference type="ARBA" id="ARBA00022617"/>
    </source>
</evidence>
<dbReference type="AlphaFoldDB" id="F8E480"/>
<name>F8E480_FLESM</name>
<dbReference type="OrthoDB" id="790861at2"/>
<keyword evidence="9" id="KW-1185">Reference proteome</keyword>
<keyword evidence="5" id="KW-0408">Iron</keyword>
<keyword evidence="1" id="KW-0813">Transport</keyword>
<dbReference type="Proteomes" id="UP000006621">
    <property type="component" value="Chromosome"/>
</dbReference>
<dbReference type="HOGENOM" id="CLU_068657_0_0_0"/>
<keyword evidence="6" id="KW-0732">Signal</keyword>
<dbReference type="SUPFAM" id="SSF49344">
    <property type="entry name" value="CBD9-like"/>
    <property type="match status" value="1"/>
</dbReference>
<feature type="domain" description="Cytochrome c-552/DMSO reductase-like haem-binding" evidence="7">
    <location>
        <begin position="44"/>
        <end position="359"/>
    </location>
</feature>
<accession>F8E480</accession>
<dbReference type="SMART" id="SM00887">
    <property type="entry name" value="EB_dh"/>
    <property type="match status" value="1"/>
</dbReference>
<dbReference type="RefSeq" id="WP_013886974.1">
    <property type="nucleotide sequence ID" value="NC_015672.1"/>
</dbReference>
<evidence type="ECO:0000259" key="7">
    <source>
        <dbReference type="SMART" id="SM00887"/>
    </source>
</evidence>
<dbReference type="GO" id="GO:0046872">
    <property type="term" value="F:metal ion binding"/>
    <property type="evidence" value="ECO:0007669"/>
    <property type="project" value="UniProtKB-KW"/>
</dbReference>
<keyword evidence="3" id="KW-0479">Metal-binding</keyword>
<protein>
    <submittedName>
        <fullName evidence="8">Cytochrome c-552/DMSO reductase-like, heme-binding domain protein</fullName>
    </submittedName>
</protein>
<dbReference type="eggNOG" id="COG2864">
    <property type="taxonomic scope" value="Bacteria"/>
</dbReference>
<dbReference type="Gene3D" id="2.60.40.1190">
    <property type="match status" value="1"/>
</dbReference>
<dbReference type="STRING" id="717231.Flexsi_1871"/>
<dbReference type="InterPro" id="IPR019020">
    <property type="entry name" value="Cyt-c552/DMSO_Rdtase_haem-bd"/>
</dbReference>
<evidence type="ECO:0000256" key="3">
    <source>
        <dbReference type="ARBA" id="ARBA00022723"/>
    </source>
</evidence>
<gene>
    <name evidence="8" type="ordered locus">Flexsi_1871</name>
</gene>
<evidence type="ECO:0000313" key="8">
    <source>
        <dbReference type="EMBL" id="AEI15507.1"/>
    </source>
</evidence>
<proteinExistence type="predicted"/>
<reference evidence="9" key="2">
    <citation type="submission" date="2011-06" db="EMBL/GenBank/DDBJ databases">
        <title>The complete genome of Flexistipes sinusarabici DSM 4947.</title>
        <authorList>
            <person name="Lucas S."/>
            <person name="Han J."/>
            <person name="Lapidus A."/>
            <person name="Bruce D."/>
            <person name="Goodwin L."/>
            <person name="Pitluck S."/>
            <person name="Peters L."/>
            <person name="Kyrpides N."/>
            <person name="Mavromatis K."/>
            <person name="Ivanova N."/>
            <person name="Mikhailova N."/>
            <person name="Chertkov O."/>
            <person name="Detter J.C."/>
            <person name="Tapia R."/>
            <person name="Han C."/>
            <person name="Land M."/>
            <person name="Hauser L."/>
            <person name="Markowitz V."/>
            <person name="Cheng J.-F."/>
            <person name="Hugenholtz P."/>
            <person name="Woyke T."/>
            <person name="Wu D."/>
            <person name="Spring S."/>
            <person name="Schroeder M."/>
            <person name="Brambilla E."/>
            <person name="Klenk H.-P."/>
            <person name="Eisen J.A."/>
        </authorList>
    </citation>
    <scope>NUCLEOTIDE SEQUENCE [LARGE SCALE GENOMIC DNA]</scope>
    <source>
        <strain evidence="9">DSM 4947 / MAS 10</strain>
    </source>
</reference>
<dbReference type="KEGG" id="fsi:Flexsi_1871"/>
<reference evidence="8 9" key="1">
    <citation type="journal article" date="2011" name="Stand. Genomic Sci.">
        <title>Genome sequence of the moderately thermophilic halophile Flexistipes sinusarabici strain (MAS10).</title>
        <authorList>
            <person name="Lapidus A."/>
            <person name="Chertkov O."/>
            <person name="Nolan M."/>
            <person name="Lucas S."/>
            <person name="Hammon N."/>
            <person name="Deshpande S."/>
            <person name="Cheng J.F."/>
            <person name="Tapia R."/>
            <person name="Han C."/>
            <person name="Goodwin L."/>
            <person name="Pitluck S."/>
            <person name="Liolios K."/>
            <person name="Pagani I."/>
            <person name="Ivanova N."/>
            <person name="Huntemann M."/>
            <person name="Mavromatis K."/>
            <person name="Mikhailova N."/>
            <person name="Pati A."/>
            <person name="Chen A."/>
            <person name="Palaniappan K."/>
            <person name="Land M."/>
            <person name="Hauser L."/>
            <person name="Brambilla E.M."/>
            <person name="Rohde M."/>
            <person name="Abt B."/>
            <person name="Spring S."/>
            <person name="Goker M."/>
            <person name="Bristow J."/>
            <person name="Eisen J.A."/>
            <person name="Markowitz V."/>
            <person name="Hugenholtz P."/>
            <person name="Kyrpides N.C."/>
            <person name="Klenk H.P."/>
            <person name="Woyke T."/>
        </authorList>
    </citation>
    <scope>NUCLEOTIDE SEQUENCE [LARGE SCALE GENOMIC DNA]</scope>
    <source>
        <strain evidence="9">DSM 4947 / MAS 10</strain>
    </source>
</reference>
<keyword evidence="4" id="KW-0249">Electron transport</keyword>
<evidence type="ECO:0000256" key="6">
    <source>
        <dbReference type="SAM" id="SignalP"/>
    </source>
</evidence>
<dbReference type="EMBL" id="CP002858">
    <property type="protein sequence ID" value="AEI15507.1"/>
    <property type="molecule type" value="Genomic_DNA"/>
</dbReference>
<feature type="chain" id="PRO_5003369099" evidence="6">
    <location>
        <begin position="25"/>
        <end position="370"/>
    </location>
</feature>
<dbReference type="Pfam" id="PF09459">
    <property type="entry name" value="EB_dh"/>
    <property type="match status" value="1"/>
</dbReference>
<evidence type="ECO:0000256" key="5">
    <source>
        <dbReference type="ARBA" id="ARBA00023004"/>
    </source>
</evidence>
<dbReference type="GO" id="GO:0020037">
    <property type="term" value="F:heme binding"/>
    <property type="evidence" value="ECO:0007669"/>
    <property type="project" value="InterPro"/>
</dbReference>
<evidence type="ECO:0000256" key="4">
    <source>
        <dbReference type="ARBA" id="ARBA00022982"/>
    </source>
</evidence>
<feature type="signal peptide" evidence="6">
    <location>
        <begin position="1"/>
        <end position="24"/>
    </location>
</feature>
<evidence type="ECO:0000313" key="9">
    <source>
        <dbReference type="Proteomes" id="UP000006621"/>
    </source>
</evidence>
<organism evidence="8 9">
    <name type="scientific">Flexistipes sinusarabici (strain ATCC 49648 / DSM 4947 / MAS 10)</name>
    <dbReference type="NCBI Taxonomy" id="717231"/>
    <lineage>
        <taxon>Bacteria</taxon>
        <taxon>Pseudomonadati</taxon>
        <taxon>Deferribacterota</taxon>
        <taxon>Deferribacteres</taxon>
        <taxon>Deferribacterales</taxon>
        <taxon>Flexistipitaceae</taxon>
        <taxon>Flexistipes</taxon>
    </lineage>
</organism>
<keyword evidence="2" id="KW-0349">Heme</keyword>
<sequence length="370" mass="42428">MRKFLFSFIAVFAMMFGVFSVSFAADTMVAEKVDSPPVLDGQVDNMWMEVQPLIVKTVVADYDAGNDHYKDKWWDAYEGEEKTVKLRSVYTDDKIYFLFQWNDQEDSRDRQSWYYNKKESKWMQKPKYVPDANGLPPAYEDKFTMFWNISIENFESNGCSTLCHGVKMRTNNDGETADIWHWKRDRGGPVGIIDDKWLNNDENGRHGDPGKSTYSYNVQELEHEGKTVKAPKYWIPGREDYHCILKSEIENGTAKKIVKMDKYGNLVDEAGNTLSTGDFYFGSPRVIPSLAPVRMGEGSRADIREAHNFEDGMWTLEIVRARNTGDEEHDVQFTETGKPYLFSLAIMDNEAIAHSTPGGLLGTAYKLILK</sequence>
<evidence type="ECO:0000256" key="1">
    <source>
        <dbReference type="ARBA" id="ARBA00022448"/>
    </source>
</evidence>